<accession>A0ABS0NIC0</accession>
<dbReference type="Proteomes" id="UP000807371">
    <property type="component" value="Unassembled WGS sequence"/>
</dbReference>
<evidence type="ECO:0000313" key="2">
    <source>
        <dbReference type="Proteomes" id="UP000807371"/>
    </source>
</evidence>
<gene>
    <name evidence="1" type="ORF">IHE55_09140</name>
</gene>
<comment type="caution">
    <text evidence="1">The sequence shown here is derived from an EMBL/GenBank/DDBJ whole genome shotgun (WGS) entry which is preliminary data.</text>
</comment>
<proteinExistence type="predicted"/>
<reference evidence="1 2" key="1">
    <citation type="submission" date="2020-09" db="EMBL/GenBank/DDBJ databases">
        <title>Biosynthesis of the nuclear factor of activated T cells inhibitor NFAT-133 and its congeners in Streptomyces pactum.</title>
        <authorList>
            <person name="Zhou W."/>
            <person name="Posri P."/>
            <person name="Abugrain M.E."/>
            <person name="Weisberg A.J."/>
            <person name="Chang J.H."/>
            <person name="Mahmud T."/>
        </authorList>
    </citation>
    <scope>NUCLEOTIDE SEQUENCE [LARGE SCALE GENOMIC DNA]</scope>
    <source>
        <strain evidence="1 2">ATCC 27456</strain>
    </source>
</reference>
<name>A0ABS0NIC0_9ACTN</name>
<protein>
    <submittedName>
        <fullName evidence="1">Uncharacterized protein</fullName>
    </submittedName>
</protein>
<sequence length="49" mass="5306">MDLIAFNAVVPFTALASALALVAVSHPDPAVRGRALRVLETLSRFERGW</sequence>
<dbReference type="RefSeq" id="WP_197988576.1">
    <property type="nucleotide sequence ID" value="NZ_JACYXC010000001.1"/>
</dbReference>
<keyword evidence="2" id="KW-1185">Reference proteome</keyword>
<evidence type="ECO:0000313" key="1">
    <source>
        <dbReference type="EMBL" id="MBH5334948.1"/>
    </source>
</evidence>
<dbReference type="EMBL" id="JACYXC010000001">
    <property type="protein sequence ID" value="MBH5334948.1"/>
    <property type="molecule type" value="Genomic_DNA"/>
</dbReference>
<organism evidence="1 2">
    <name type="scientific">Streptomyces pactum</name>
    <dbReference type="NCBI Taxonomy" id="68249"/>
    <lineage>
        <taxon>Bacteria</taxon>
        <taxon>Bacillati</taxon>
        <taxon>Actinomycetota</taxon>
        <taxon>Actinomycetes</taxon>
        <taxon>Kitasatosporales</taxon>
        <taxon>Streptomycetaceae</taxon>
        <taxon>Streptomyces</taxon>
    </lineage>
</organism>